<comment type="caution">
    <text evidence="12">The sequence shown here is derived from an EMBL/GenBank/DDBJ whole genome shotgun (WGS) entry which is preliminary data.</text>
</comment>
<dbReference type="InterPro" id="IPR018151">
    <property type="entry name" value="TF_GreA/GreB_CS"/>
</dbReference>
<comment type="function">
    <text evidence="6 8 9">Necessary for efficient RNA polymerase transcription elongation past template-encoded arresting sites. The arresting sites in DNA have the property of trapping a certain fraction of elongating RNA polymerases that pass through, resulting in locked ternary complexes. Cleavage of the nascent transcript by cleavage factors such as GreA or GreB allows the resumption of elongation from the new 3'terminus. GreA releases sequences of 2 to 3 nucleotides.</text>
</comment>
<dbReference type="SUPFAM" id="SSF54534">
    <property type="entry name" value="FKBP-like"/>
    <property type="match status" value="1"/>
</dbReference>
<dbReference type="GO" id="GO:0003677">
    <property type="term" value="F:DNA binding"/>
    <property type="evidence" value="ECO:0007669"/>
    <property type="project" value="UniProtKB-UniRule"/>
</dbReference>
<accession>A0A150PXD9</accession>
<dbReference type="InterPro" id="IPR006359">
    <property type="entry name" value="Tscrpt_elong_fac_GreA"/>
</dbReference>
<name>A0A150PXD9_SORCE</name>
<dbReference type="Gene3D" id="3.10.50.30">
    <property type="entry name" value="Transcription elongation factor, GreA/GreB, C-terminal domain"/>
    <property type="match status" value="1"/>
</dbReference>
<feature type="domain" description="Transcription elongation factor GreA/GreB C-terminal" evidence="10">
    <location>
        <begin position="85"/>
        <end position="158"/>
    </location>
</feature>
<dbReference type="GO" id="GO:0032784">
    <property type="term" value="P:regulation of DNA-templated transcription elongation"/>
    <property type="evidence" value="ECO:0007669"/>
    <property type="project" value="UniProtKB-UniRule"/>
</dbReference>
<dbReference type="InterPro" id="IPR023459">
    <property type="entry name" value="Tscrpt_elong_fac_GreA/B_fam"/>
</dbReference>
<dbReference type="InterPro" id="IPR001437">
    <property type="entry name" value="Tscrpt_elong_fac_GreA/B_C"/>
</dbReference>
<dbReference type="HAMAP" id="MF_00105">
    <property type="entry name" value="GreA_GreB"/>
    <property type="match status" value="1"/>
</dbReference>
<dbReference type="PANTHER" id="PTHR30437">
    <property type="entry name" value="TRANSCRIPTION ELONGATION FACTOR GREA"/>
    <property type="match status" value="1"/>
</dbReference>
<keyword evidence="4 8" id="KW-0238">DNA-binding</keyword>
<evidence type="ECO:0000256" key="6">
    <source>
        <dbReference type="ARBA" id="ARBA00024916"/>
    </source>
</evidence>
<evidence type="ECO:0000313" key="12">
    <source>
        <dbReference type="EMBL" id="KYF60374.1"/>
    </source>
</evidence>
<dbReference type="InterPro" id="IPR028624">
    <property type="entry name" value="Tscrpt_elong_fac_GreA/B"/>
</dbReference>
<feature type="domain" description="Transcription elongation factor GreA/GreB N-terminal" evidence="11">
    <location>
        <begin position="6"/>
        <end position="76"/>
    </location>
</feature>
<sequence length="159" mass="17575">MSSEKVPMTPEGQARLREEMRRLKEVDLPQVVKDIGTAREHGDLSENAEYHAAKERQGMIVARISYLEQTLSRAEVIDPSKLSGSKVQFGAKVKLANVDTDEEQSFQIVGPEEADLKVGRISVASPLARALLGHEVGEEVRVMMPAGPRTYEILEVSYA</sequence>
<dbReference type="NCBIfam" id="NF001264">
    <property type="entry name" value="PRK00226.1-5"/>
    <property type="match status" value="1"/>
</dbReference>
<keyword evidence="12" id="KW-0648">Protein biosynthesis</keyword>
<dbReference type="SUPFAM" id="SSF46557">
    <property type="entry name" value="GreA transcript cleavage protein, N-terminal domain"/>
    <property type="match status" value="1"/>
</dbReference>
<dbReference type="GO" id="GO:0070063">
    <property type="term" value="F:RNA polymerase binding"/>
    <property type="evidence" value="ECO:0007669"/>
    <property type="project" value="InterPro"/>
</dbReference>
<dbReference type="FunFam" id="1.10.287.180:FF:000001">
    <property type="entry name" value="Transcription elongation factor GreA"/>
    <property type="match status" value="1"/>
</dbReference>
<dbReference type="FunFam" id="3.10.50.30:FF:000001">
    <property type="entry name" value="Transcription elongation factor GreA"/>
    <property type="match status" value="1"/>
</dbReference>
<dbReference type="EMBL" id="JELY01000054">
    <property type="protein sequence ID" value="KYF60374.1"/>
    <property type="molecule type" value="Genomic_DNA"/>
</dbReference>
<dbReference type="Pfam" id="PF03449">
    <property type="entry name" value="GreA_GreB_N"/>
    <property type="match status" value="1"/>
</dbReference>
<dbReference type="InterPro" id="IPR036805">
    <property type="entry name" value="Tscrpt_elong_fac_GreA/B_N_sf"/>
</dbReference>
<dbReference type="NCBIfam" id="NF001263">
    <property type="entry name" value="PRK00226.1-4"/>
    <property type="match status" value="1"/>
</dbReference>
<evidence type="ECO:0000256" key="5">
    <source>
        <dbReference type="ARBA" id="ARBA00023163"/>
    </source>
</evidence>
<organism evidence="12 13">
    <name type="scientific">Sorangium cellulosum</name>
    <name type="common">Polyangium cellulosum</name>
    <dbReference type="NCBI Taxonomy" id="56"/>
    <lineage>
        <taxon>Bacteria</taxon>
        <taxon>Pseudomonadati</taxon>
        <taxon>Myxococcota</taxon>
        <taxon>Polyangia</taxon>
        <taxon>Polyangiales</taxon>
        <taxon>Polyangiaceae</taxon>
        <taxon>Sorangium</taxon>
    </lineage>
</organism>
<dbReference type="NCBIfam" id="NF001261">
    <property type="entry name" value="PRK00226.1-2"/>
    <property type="match status" value="1"/>
</dbReference>
<dbReference type="Gene3D" id="1.10.287.180">
    <property type="entry name" value="Transcription elongation factor, GreA/GreB, N-terminal domain"/>
    <property type="match status" value="1"/>
</dbReference>
<evidence type="ECO:0000256" key="8">
    <source>
        <dbReference type="HAMAP-Rule" id="MF_00105"/>
    </source>
</evidence>
<evidence type="ECO:0000256" key="4">
    <source>
        <dbReference type="ARBA" id="ARBA00023125"/>
    </source>
</evidence>
<dbReference type="Proteomes" id="UP000075420">
    <property type="component" value="Unassembled WGS sequence"/>
</dbReference>
<dbReference type="InterPro" id="IPR036953">
    <property type="entry name" value="GreA/GreB_C_sf"/>
</dbReference>
<dbReference type="GO" id="GO:0006354">
    <property type="term" value="P:DNA-templated transcription elongation"/>
    <property type="evidence" value="ECO:0007669"/>
    <property type="project" value="TreeGrafter"/>
</dbReference>
<evidence type="ECO:0000256" key="2">
    <source>
        <dbReference type="ARBA" id="ARBA00013729"/>
    </source>
</evidence>
<reference evidence="12 13" key="1">
    <citation type="submission" date="2014-02" db="EMBL/GenBank/DDBJ databases">
        <title>The small core and large imbalanced accessory genome model reveals a collaborative survival strategy of Sorangium cellulosum strains in nature.</title>
        <authorList>
            <person name="Han K."/>
            <person name="Peng R."/>
            <person name="Blom J."/>
            <person name="Li Y.-Z."/>
        </authorList>
    </citation>
    <scope>NUCLEOTIDE SEQUENCE [LARGE SCALE GENOMIC DNA]</scope>
    <source>
        <strain evidence="12 13">So0157-25</strain>
    </source>
</reference>
<dbReference type="PANTHER" id="PTHR30437:SF4">
    <property type="entry name" value="TRANSCRIPTION ELONGATION FACTOR GREA"/>
    <property type="match status" value="1"/>
</dbReference>
<dbReference type="GO" id="GO:0003746">
    <property type="term" value="F:translation elongation factor activity"/>
    <property type="evidence" value="ECO:0007669"/>
    <property type="project" value="UniProtKB-KW"/>
</dbReference>
<dbReference type="AlphaFoldDB" id="A0A150PXD9"/>
<evidence type="ECO:0000259" key="11">
    <source>
        <dbReference type="Pfam" id="PF03449"/>
    </source>
</evidence>
<keyword evidence="3 8" id="KW-0805">Transcription regulation</keyword>
<evidence type="ECO:0000256" key="3">
    <source>
        <dbReference type="ARBA" id="ARBA00023015"/>
    </source>
</evidence>
<evidence type="ECO:0000256" key="1">
    <source>
        <dbReference type="ARBA" id="ARBA00008213"/>
    </source>
</evidence>
<dbReference type="Pfam" id="PF01272">
    <property type="entry name" value="GreA_GreB"/>
    <property type="match status" value="1"/>
</dbReference>
<evidence type="ECO:0000256" key="9">
    <source>
        <dbReference type="RuleBase" id="RU000556"/>
    </source>
</evidence>
<proteinExistence type="inferred from homology"/>
<dbReference type="PROSITE" id="PS00830">
    <property type="entry name" value="GREAB_2"/>
    <property type="match status" value="1"/>
</dbReference>
<evidence type="ECO:0000259" key="10">
    <source>
        <dbReference type="Pfam" id="PF01272"/>
    </source>
</evidence>
<keyword evidence="12" id="KW-0251">Elongation factor</keyword>
<evidence type="ECO:0000256" key="7">
    <source>
        <dbReference type="ARBA" id="ARBA00030776"/>
    </source>
</evidence>
<evidence type="ECO:0000313" key="13">
    <source>
        <dbReference type="Proteomes" id="UP000075420"/>
    </source>
</evidence>
<comment type="similarity">
    <text evidence="1 8 9">Belongs to the GreA/GreB family.</text>
</comment>
<dbReference type="InterPro" id="IPR022691">
    <property type="entry name" value="Tscrpt_elong_fac_GreA/B_N"/>
</dbReference>
<keyword evidence="5 8" id="KW-0804">Transcription</keyword>
<dbReference type="NCBIfam" id="TIGR01462">
    <property type="entry name" value="greA"/>
    <property type="match status" value="1"/>
</dbReference>
<gene>
    <name evidence="8" type="primary">greA</name>
    <name evidence="12" type="ORF">BE08_00535</name>
</gene>
<protein>
    <recommendedName>
        <fullName evidence="2 8">Transcription elongation factor GreA</fullName>
    </recommendedName>
    <alternativeName>
        <fullName evidence="7 8">Transcript cleavage factor GreA</fullName>
    </alternativeName>
</protein>
<dbReference type="PIRSF" id="PIRSF006092">
    <property type="entry name" value="GreA_GreB"/>
    <property type="match status" value="1"/>
</dbReference>